<dbReference type="Gramene" id="PRQ42011">
    <property type="protein sequence ID" value="PRQ42011"/>
    <property type="gene ID" value="RchiOBHm_Chr3g0453001"/>
</dbReference>
<sequence>MDNIASDLDLAETKQSNLSRAYESLHTQASPFMVLGPQWKDLEDHLDSTRTKIQTRFQELQAREAQIADQVKKLESLKEVEYGKSHLQSLKLLIEETSEELGVKEKRFSEVERLIRVKERMLEDRNKMLSLVERRIEEKGREVEGKEKKVRVVQGVLDKYCVDIRKRKKECGLRGKEVKRVERLIEKCDKELSLKWGEMEGIQKSMVAYSDRIKSKEGVIREMELKVKEFGMHKKAMEEWCCKVEVKKRELEVWVEKVEPRGREFEPRVEELDLIGKRVNECLNEAQLTLERDFRLLEEMRQENVKHFELVEKSVQERSHELEMKERRLEEKAKELDLKQKLLESIPKATGEQMKSKEKASIVHPLVNIPHMFLANNVVVPSTASNARGLQLIVSEHLKRIDLMSREISALLQASRDPAGLVLDAMQGFYPTNSTVDNRELDSDLRVIRRSCIVLLQELKRFSPQINAQVREKAMKLAAEWKAKLSVTTENRLEVLGFLRLLTTYELTSMYDPKELHSLLSIVVQPEQTTEFQALGASDKAFVSSTISFPVRIEEPESSVAKFVAPFSAPNLQLSATREPTNFQGFIVKRLSENNSVQDKMLATLQMSPDPAQIVLEMLQSSFAQCWREGGFFSEVTVMKGYIYLLETLMRESKHIGPRVKEDARKLAVQWKTRMRADAGNSLEILLFLQFLATYELLSTINGGDIVNLLGVISRHRQALELCQSVGFADKIPGFIWNLIDRKQLIDAVRCICIFKLIDKFPAVQLLKDHVHNARKHASEICKNQLSFGETEKVVDGLIGDLRAVHQCIKDYNLESEYPSADIEVQVIQLGRLKEHYRSLAPSLAFRVDQQDQRKRKRPSTSTSAPITQPHEQLEQSNHQTAVSTAIPYALPISTSICPESSSLSRLYANYGLPGQFGMAANDHATCANSEGGLMLTLTGQYGSNVRNPLQVHSADHDHAHTVILE</sequence>
<feature type="compositionally biased region" description="Polar residues" evidence="7">
    <location>
        <begin position="860"/>
        <end position="881"/>
    </location>
</feature>
<dbReference type="PANTHER" id="PTHR31791:SF70">
    <property type="entry name" value="FRIGIDA-LIKE PROTEIN"/>
    <property type="match status" value="1"/>
</dbReference>
<accession>A0A2P6R6F6</accession>
<keyword evidence="4 5" id="KW-0287">Flowering</keyword>
<proteinExistence type="inferred from homology"/>
<evidence type="ECO:0000313" key="9">
    <source>
        <dbReference type="Proteomes" id="UP000238479"/>
    </source>
</evidence>
<evidence type="ECO:0000256" key="2">
    <source>
        <dbReference type="ARBA" id="ARBA00022473"/>
    </source>
</evidence>
<comment type="similarity">
    <text evidence="1 5">Belongs to the Frigida family.</text>
</comment>
<dbReference type="Proteomes" id="UP000238479">
    <property type="component" value="Chromosome 3"/>
</dbReference>
<keyword evidence="6" id="KW-0175">Coiled coil</keyword>
<evidence type="ECO:0000256" key="1">
    <source>
        <dbReference type="ARBA" id="ARBA00008956"/>
    </source>
</evidence>
<dbReference type="GO" id="GO:0030154">
    <property type="term" value="P:cell differentiation"/>
    <property type="evidence" value="ECO:0007669"/>
    <property type="project" value="UniProtKB-KW"/>
</dbReference>
<feature type="region of interest" description="Disordered" evidence="7">
    <location>
        <begin position="848"/>
        <end position="881"/>
    </location>
</feature>
<evidence type="ECO:0000256" key="6">
    <source>
        <dbReference type="SAM" id="Coils"/>
    </source>
</evidence>
<evidence type="ECO:0000256" key="7">
    <source>
        <dbReference type="SAM" id="MobiDB-lite"/>
    </source>
</evidence>
<dbReference type="Pfam" id="PF07899">
    <property type="entry name" value="Frigida"/>
    <property type="match status" value="2"/>
</dbReference>
<evidence type="ECO:0000256" key="3">
    <source>
        <dbReference type="ARBA" id="ARBA00022782"/>
    </source>
</evidence>
<keyword evidence="9" id="KW-1185">Reference proteome</keyword>
<reference evidence="8 9" key="1">
    <citation type="journal article" date="2018" name="Nat. Genet.">
        <title>The Rosa genome provides new insights in the design of modern roses.</title>
        <authorList>
            <person name="Bendahmane M."/>
        </authorList>
    </citation>
    <scope>NUCLEOTIDE SEQUENCE [LARGE SCALE GENOMIC DNA]</scope>
    <source>
        <strain evidence="9">cv. Old Blush</strain>
    </source>
</reference>
<dbReference type="GO" id="GO:0009908">
    <property type="term" value="P:flower development"/>
    <property type="evidence" value="ECO:0007669"/>
    <property type="project" value="UniProtKB-KW"/>
</dbReference>
<keyword evidence="2 5" id="KW-0217">Developmental protein</keyword>
<feature type="coiled-coil region" evidence="6">
    <location>
        <begin position="283"/>
        <end position="342"/>
    </location>
</feature>
<evidence type="ECO:0000256" key="4">
    <source>
        <dbReference type="ARBA" id="ARBA00023089"/>
    </source>
</evidence>
<name>A0A2P6R6F6_ROSCH</name>
<dbReference type="PANTHER" id="PTHR31791">
    <property type="entry name" value="FRIGIDA-LIKE PROTEIN 3-RELATED"/>
    <property type="match status" value="1"/>
</dbReference>
<dbReference type="AlphaFoldDB" id="A0A2P6R6F6"/>
<gene>
    <name evidence="8" type="ORF">RchiOBHm_Chr3g0453001</name>
</gene>
<dbReference type="EMBL" id="PDCK01000041">
    <property type="protein sequence ID" value="PRQ42011.1"/>
    <property type="molecule type" value="Genomic_DNA"/>
</dbReference>
<protein>
    <recommendedName>
        <fullName evidence="5">FRIGIDA-like protein</fullName>
    </recommendedName>
</protein>
<evidence type="ECO:0000313" key="8">
    <source>
        <dbReference type="EMBL" id="PRQ42011.1"/>
    </source>
</evidence>
<keyword evidence="3 5" id="KW-0221">Differentiation</keyword>
<dbReference type="OrthoDB" id="1166041at2759"/>
<evidence type="ECO:0000256" key="5">
    <source>
        <dbReference type="RuleBase" id="RU364012"/>
    </source>
</evidence>
<feature type="coiled-coil region" evidence="6">
    <location>
        <begin position="57"/>
        <end position="149"/>
    </location>
</feature>
<dbReference type="InterPro" id="IPR012474">
    <property type="entry name" value="Frigida"/>
</dbReference>
<comment type="caution">
    <text evidence="8">The sequence shown here is derived from an EMBL/GenBank/DDBJ whole genome shotgun (WGS) entry which is preliminary data.</text>
</comment>
<organism evidence="8 9">
    <name type="scientific">Rosa chinensis</name>
    <name type="common">China rose</name>
    <dbReference type="NCBI Taxonomy" id="74649"/>
    <lineage>
        <taxon>Eukaryota</taxon>
        <taxon>Viridiplantae</taxon>
        <taxon>Streptophyta</taxon>
        <taxon>Embryophyta</taxon>
        <taxon>Tracheophyta</taxon>
        <taxon>Spermatophyta</taxon>
        <taxon>Magnoliopsida</taxon>
        <taxon>eudicotyledons</taxon>
        <taxon>Gunneridae</taxon>
        <taxon>Pentapetalae</taxon>
        <taxon>rosids</taxon>
        <taxon>fabids</taxon>
        <taxon>Rosales</taxon>
        <taxon>Rosaceae</taxon>
        <taxon>Rosoideae</taxon>
        <taxon>Rosoideae incertae sedis</taxon>
        <taxon>Rosa</taxon>
    </lineage>
</organism>
<dbReference type="OMA" id="DWERTQT"/>